<dbReference type="RefSeq" id="WP_015632379.1">
    <property type="nucleotide sequence ID" value="NC_021198.1"/>
</dbReference>
<evidence type="ECO:0000313" key="1">
    <source>
        <dbReference type="EMBL" id="BAN19233.1"/>
    </source>
</evidence>
<gene>
    <name evidence="1" type="ORF">KPX_A0008</name>
</gene>
<geneLocation type="plasmid" evidence="1">
    <name>pKPX-1</name>
</geneLocation>
<sequence>MSNVFWERTMTAQRYITTERLDIYKKNLKVKPSQVMAAYHWNKALAGALLPAMQCLEVTLRNALNTAIQSFPPAGAKGLWDTNANWVTSLPKYMGDTRINPAERYQRARTPRDRQDAAGYKVDRWGNRLLARTLSEENQVAMAKSQISKEGKKPTPDRIISGLTFGFWTTLLTDMYEDNQSDRLLWPALTSHVFPNAPAGFTRTDICKAFFQIKELRNRLSHHEAVWKFHQRDPVTGKTDYSKPVYGTQASCSLLRKHYDDILEMIGWMSPDRKANFLSHSGNLRFYALCSVDGLNSYIAPEKIKAQIKVSRGGKGISRLIRILEKNEFIRIVKEGQTVLTIGNDNSIAIL</sequence>
<reference evidence="1" key="1">
    <citation type="journal article" date="2013" name="PLoS ONE">
        <title>Copy Number Change of the NDM-1 Sequence in a Multidrug-Resistant Klebsiella pneumoniae Clinical Isolate.</title>
        <authorList>
            <person name="Huang T.W."/>
            <person name="Chen T.L."/>
            <person name="Chen Y.T."/>
            <person name="Lauderdale T.L."/>
            <person name="Liao T.L."/>
            <person name="Lee Y.T."/>
            <person name="Chen C.P."/>
            <person name="Liu Y.M."/>
            <person name="Lin A.C."/>
            <person name="Chang Y.H."/>
            <person name="Wu K.M."/>
            <person name="Kirby R."/>
            <person name="Lai J.F."/>
            <person name="Tan M.C."/>
            <person name="Siu L.K."/>
            <person name="Chang C.M."/>
            <person name="Fung C.P."/>
            <person name="Tsai S.F."/>
        </authorList>
    </citation>
    <scope>NUCLEOTIDE SEQUENCE</scope>
    <source>
        <strain evidence="1">KPX</strain>
        <plasmid evidence="1">pKPX-1</plasmid>
    </source>
</reference>
<name>R4WBJ1_KLEPN</name>
<proteinExistence type="predicted"/>
<keyword evidence="1" id="KW-0614">Plasmid</keyword>
<evidence type="ECO:0008006" key="2">
    <source>
        <dbReference type="Google" id="ProtNLM"/>
    </source>
</evidence>
<organism evidence="1">
    <name type="scientific">Klebsiella pneumoniae subsp. pneumoniae KPX</name>
    <dbReference type="NCBI Taxonomy" id="990925"/>
    <lineage>
        <taxon>Bacteria</taxon>
        <taxon>Pseudomonadati</taxon>
        <taxon>Pseudomonadota</taxon>
        <taxon>Gammaproteobacteria</taxon>
        <taxon>Enterobacterales</taxon>
        <taxon>Enterobacteriaceae</taxon>
        <taxon>Klebsiella/Raoultella group</taxon>
        <taxon>Klebsiella</taxon>
        <taxon>Klebsiella pneumoniae complex</taxon>
    </lineage>
</organism>
<accession>R4WBJ1</accession>
<dbReference type="Pfam" id="PF07751">
    <property type="entry name" value="Abi_2"/>
    <property type="match status" value="1"/>
</dbReference>
<dbReference type="AlphaFoldDB" id="R4WBJ1"/>
<dbReference type="InterPro" id="IPR011664">
    <property type="entry name" value="Abi_system_AbiD/AbiF-like"/>
</dbReference>
<protein>
    <recommendedName>
        <fullName evidence="2">Abi-like protein</fullName>
    </recommendedName>
</protein>
<dbReference type="EMBL" id="AP012055">
    <property type="protein sequence ID" value="BAN19233.1"/>
    <property type="molecule type" value="Genomic_DNA"/>
</dbReference>